<keyword evidence="4" id="KW-0328">Glycosyltransferase</keyword>
<dbReference type="GO" id="GO:0071555">
    <property type="term" value="P:cell wall organization"/>
    <property type="evidence" value="ECO:0007669"/>
    <property type="project" value="UniProtKB-KW"/>
</dbReference>
<keyword evidence="9" id="KW-0961">Cell wall biogenesis/degradation</keyword>
<keyword evidence="6 11" id="KW-0812">Transmembrane</keyword>
<dbReference type="InterPro" id="IPR004835">
    <property type="entry name" value="Chitin_synth"/>
</dbReference>
<evidence type="ECO:0000256" key="1">
    <source>
        <dbReference type="ARBA" id="ARBA00004651"/>
    </source>
</evidence>
<evidence type="ECO:0000256" key="6">
    <source>
        <dbReference type="ARBA" id="ARBA00022692"/>
    </source>
</evidence>
<feature type="compositionally biased region" description="Basic and acidic residues" evidence="10">
    <location>
        <begin position="46"/>
        <end position="59"/>
    </location>
</feature>
<feature type="compositionally biased region" description="Low complexity" evidence="10">
    <location>
        <begin position="161"/>
        <end position="180"/>
    </location>
</feature>
<dbReference type="AlphaFoldDB" id="A0AAV5R1F4"/>
<keyword evidence="8 11" id="KW-0472">Membrane</keyword>
<feature type="region of interest" description="Disordered" evidence="10">
    <location>
        <begin position="25"/>
        <end position="111"/>
    </location>
</feature>
<feature type="transmembrane region" description="Helical" evidence="11">
    <location>
        <begin position="860"/>
        <end position="886"/>
    </location>
</feature>
<dbReference type="GO" id="GO:0030428">
    <property type="term" value="C:cell septum"/>
    <property type="evidence" value="ECO:0007669"/>
    <property type="project" value="TreeGrafter"/>
</dbReference>
<keyword evidence="5" id="KW-0808">Transferase</keyword>
<dbReference type="PANTHER" id="PTHR22914">
    <property type="entry name" value="CHITIN SYNTHASE"/>
    <property type="match status" value="1"/>
</dbReference>
<evidence type="ECO:0000313" key="14">
    <source>
        <dbReference type="Proteomes" id="UP001378960"/>
    </source>
</evidence>
<evidence type="ECO:0000256" key="9">
    <source>
        <dbReference type="ARBA" id="ARBA00023316"/>
    </source>
</evidence>
<evidence type="ECO:0000313" key="13">
    <source>
        <dbReference type="EMBL" id="GMM45250.1"/>
    </source>
</evidence>
<feature type="transmembrane region" description="Helical" evidence="11">
    <location>
        <begin position="761"/>
        <end position="783"/>
    </location>
</feature>
<feature type="transmembrane region" description="Helical" evidence="11">
    <location>
        <begin position="795"/>
        <end position="819"/>
    </location>
</feature>
<dbReference type="SUPFAM" id="SSF53448">
    <property type="entry name" value="Nucleotide-diphospho-sugar transferases"/>
    <property type="match status" value="1"/>
</dbReference>
<sequence>MSNPFTFDDSDNESSINDFRLQVPSSSARLSVSPNRHLRRASNIDINDHDPRDDDDNHYNHTPNNSHLTVDPFSTAFDNSDDNIVENPNDYEHEHEHEHEHGHEPQHYNEHNHTMEYSSNDFLDDNESVYTKSNAIVNVYENYNDSNYSSNFLTTPNKPLYSHQSSNQYNYNDNNTSPTPSNYELSNYYENNNNINNNNINNPVLNNTNNFGYYDEDDCYQRFERDFDEPELNQNELFQDDDFQNENNNILNDNANFADKGDNKVELIDGKYYSFDYPVPDQLLNKIPFNGAKQLTEFTHLRYHAITSDPKDYNEQNPIIRDYIENYPLRPNIYPIKRETELMIVCTMYNEDEILLGRTLKGVFKNIKNMYNLNENNNHPFGKQSWQKIVVVIVSDGKSKINERSKALLTLLGVFQEGIMQDYVNDDKVNAHLFEYTTTFGIGKFDYNRSDNSYKVPLVTEQTVPIQLMFLLKEENKQKINSHRWALNFLSPNLNPKVIVLLDVGTEPGPDSIYKLWKAFKNPKVGGACGEIRAMLGNHASVNDESSIWKKFFRLIYFKISDFGKCIINPLIAAQNFEYKMSNILDKPMESAFGFVTVLPGAFSAYRYEALKGQPLNAYFHGEDMKLNVDKPAGILESNMYLAEDRILCFELVTKSEKSYLLKYIHNSFAITDVPSQINEFINQRRRWLNGSFFAALYSILHFYRLLISKHSIGRKIFLIIEIIYQTINILLSWFSISIYFLVFRILTLNVKDVPFIGERIANILSIVFLWIYIGSIVLTFIISFGNKPNDAKYLYLLAFSLFATIVIYMTFCVVALTIESVKLIKADIGEYTTFTISVGLKYLRNAKFRDLTVSICSTYVLYLISSIIFFDVFHIFACIIQYLLLSPAYINVLGIFAFCNINDISWGTKGSLSVDHKVPPKKAEARKDQDDAVKSEDDETVNEKVLLLSEKLENPENYFVQAQTLLSKGEVAKEKSELDIIKENIAKSERNYAMGRTYTVIIWLICNFILLVIILRTGGLEDYSNYVNGETTTLRKRNYWNDMNVANYFMTTILWLVAALALFRLIGCIYYRIDFWISERRFHKRSVV</sequence>
<proteinExistence type="predicted"/>
<accession>A0AAV5R1F4</accession>
<evidence type="ECO:0000256" key="5">
    <source>
        <dbReference type="ARBA" id="ARBA00022679"/>
    </source>
</evidence>
<comment type="subcellular location">
    <subcellularLocation>
        <location evidence="1">Cell membrane</location>
        <topology evidence="1">Multi-pass membrane protein</topology>
    </subcellularLocation>
</comment>
<dbReference type="Pfam" id="PF01644">
    <property type="entry name" value="Chitin_synth_1"/>
    <property type="match status" value="2"/>
</dbReference>
<dbReference type="GO" id="GO:0005886">
    <property type="term" value="C:plasma membrane"/>
    <property type="evidence" value="ECO:0007669"/>
    <property type="project" value="UniProtKB-SubCell"/>
</dbReference>
<dbReference type="GO" id="GO:0006031">
    <property type="term" value="P:chitin biosynthetic process"/>
    <property type="evidence" value="ECO:0007669"/>
    <property type="project" value="TreeGrafter"/>
</dbReference>
<dbReference type="GO" id="GO:0004100">
    <property type="term" value="F:chitin synthase activity"/>
    <property type="evidence" value="ECO:0007669"/>
    <property type="project" value="UniProtKB-EC"/>
</dbReference>
<dbReference type="InterPro" id="IPR013616">
    <property type="entry name" value="Chitin_synth_N"/>
</dbReference>
<keyword evidence="3" id="KW-1003">Cell membrane</keyword>
<evidence type="ECO:0000256" key="3">
    <source>
        <dbReference type="ARBA" id="ARBA00022475"/>
    </source>
</evidence>
<evidence type="ECO:0000256" key="7">
    <source>
        <dbReference type="ARBA" id="ARBA00022989"/>
    </source>
</evidence>
<dbReference type="EMBL" id="BTGB01000002">
    <property type="protein sequence ID" value="GMM45250.1"/>
    <property type="molecule type" value="Genomic_DNA"/>
</dbReference>
<feature type="compositionally biased region" description="Basic and acidic residues" evidence="10">
    <location>
        <begin position="90"/>
        <end position="111"/>
    </location>
</feature>
<keyword evidence="14" id="KW-1185">Reference proteome</keyword>
<feature type="transmembrane region" description="Helical" evidence="11">
    <location>
        <begin position="998"/>
        <end position="1016"/>
    </location>
</feature>
<feature type="compositionally biased region" description="Polar residues" evidence="10">
    <location>
        <begin position="25"/>
        <end position="34"/>
    </location>
</feature>
<dbReference type="Pfam" id="PF08407">
    <property type="entry name" value="Chitin_synth_1N"/>
    <property type="match status" value="1"/>
</dbReference>
<comment type="caution">
    <text evidence="13">The sequence shown here is derived from an EMBL/GenBank/DDBJ whole genome shotgun (WGS) entry which is preliminary data.</text>
</comment>
<reference evidence="13 14" key="1">
    <citation type="journal article" date="2023" name="Elife">
        <title>Identification of key yeast species and microbe-microbe interactions impacting larval growth of Drosophila in the wild.</title>
        <authorList>
            <person name="Mure A."/>
            <person name="Sugiura Y."/>
            <person name="Maeda R."/>
            <person name="Honda K."/>
            <person name="Sakurai N."/>
            <person name="Takahashi Y."/>
            <person name="Watada M."/>
            <person name="Katoh T."/>
            <person name="Gotoh A."/>
            <person name="Gotoh Y."/>
            <person name="Taniguchi I."/>
            <person name="Nakamura K."/>
            <person name="Hayashi T."/>
            <person name="Katayama T."/>
            <person name="Uemura T."/>
            <person name="Hattori Y."/>
        </authorList>
    </citation>
    <scope>NUCLEOTIDE SEQUENCE [LARGE SCALE GENOMIC DNA]</scope>
    <source>
        <strain evidence="13 14">PK-24</strain>
    </source>
</reference>
<dbReference type="EC" id="2.4.1.16" evidence="2"/>
<name>A0AAV5R1F4_PICKL</name>
<keyword evidence="7 11" id="KW-1133">Transmembrane helix</keyword>
<feature type="transmembrane region" description="Helical" evidence="11">
    <location>
        <begin position="719"/>
        <end position="741"/>
    </location>
</feature>
<protein>
    <recommendedName>
        <fullName evidence="2">chitin synthase</fullName>
        <ecNumber evidence="2">2.4.1.16</ecNumber>
    </recommendedName>
</protein>
<evidence type="ECO:0000259" key="12">
    <source>
        <dbReference type="Pfam" id="PF08407"/>
    </source>
</evidence>
<dbReference type="InterPro" id="IPR029044">
    <property type="entry name" value="Nucleotide-diphossugar_trans"/>
</dbReference>
<dbReference type="Proteomes" id="UP001378960">
    <property type="component" value="Unassembled WGS sequence"/>
</dbReference>
<organism evidence="13 14">
    <name type="scientific">Pichia kluyveri</name>
    <name type="common">Yeast</name>
    <dbReference type="NCBI Taxonomy" id="36015"/>
    <lineage>
        <taxon>Eukaryota</taxon>
        <taxon>Fungi</taxon>
        <taxon>Dikarya</taxon>
        <taxon>Ascomycota</taxon>
        <taxon>Saccharomycotina</taxon>
        <taxon>Pichiomycetes</taxon>
        <taxon>Pichiales</taxon>
        <taxon>Pichiaceae</taxon>
        <taxon>Pichia</taxon>
    </lineage>
</organism>
<evidence type="ECO:0000256" key="4">
    <source>
        <dbReference type="ARBA" id="ARBA00022676"/>
    </source>
</evidence>
<feature type="region of interest" description="Disordered" evidence="10">
    <location>
        <begin position="159"/>
        <end position="180"/>
    </location>
</feature>
<evidence type="ECO:0000256" key="8">
    <source>
        <dbReference type="ARBA" id="ARBA00023136"/>
    </source>
</evidence>
<gene>
    <name evidence="13" type="ORF">DAPK24_018250</name>
</gene>
<feature type="domain" description="Chitin synthase N-terminal" evidence="12">
    <location>
        <begin position="263"/>
        <end position="341"/>
    </location>
</feature>
<evidence type="ECO:0000256" key="11">
    <source>
        <dbReference type="SAM" id="Phobius"/>
    </source>
</evidence>
<evidence type="ECO:0000256" key="10">
    <source>
        <dbReference type="SAM" id="MobiDB-lite"/>
    </source>
</evidence>
<dbReference type="PANTHER" id="PTHR22914:SF9">
    <property type="entry name" value="CHITIN SYNTHASE 1"/>
    <property type="match status" value="1"/>
</dbReference>
<feature type="transmembrane region" description="Helical" evidence="11">
    <location>
        <begin position="1049"/>
        <end position="1072"/>
    </location>
</feature>
<evidence type="ECO:0000256" key="2">
    <source>
        <dbReference type="ARBA" id="ARBA00012543"/>
    </source>
</evidence>